<evidence type="ECO:0000256" key="1">
    <source>
        <dbReference type="SAM" id="Phobius"/>
    </source>
</evidence>
<dbReference type="AlphaFoldDB" id="A0A814KN49"/>
<sequence>MSAVFASNRISLVMVQISLLILGMIVIGTWAGPSIDERQEIYLDTCQMSCGSVSNNDEAEECREKFCPTYVTYLLTGLTDINSKPSLASTHSKEVVDFCATWIVRLIDQLGWQNRIQLSLNDCICAAGKDCIVK</sequence>
<dbReference type="EMBL" id="CAJNOU010001698">
    <property type="protein sequence ID" value="CAF1241590.1"/>
    <property type="molecule type" value="Genomic_DNA"/>
</dbReference>
<keyword evidence="1" id="KW-1133">Transmembrane helix</keyword>
<proteinExistence type="predicted"/>
<evidence type="ECO:0000313" key="6">
    <source>
        <dbReference type="EMBL" id="CAF1381331.1"/>
    </source>
</evidence>
<dbReference type="EMBL" id="CAJOAX010002333">
    <property type="protein sequence ID" value="CAF3788510.1"/>
    <property type="molecule type" value="Genomic_DNA"/>
</dbReference>
<gene>
    <name evidence="8" type="ORF">FNK824_LOCUS19072</name>
    <name evidence="5" type="ORF">JXQ802_LOCUS33583</name>
    <name evidence="6" type="ORF">JXQ802_LOCUS33696</name>
    <name evidence="7" type="ORF">OTI717_LOCUS17576</name>
    <name evidence="3" type="ORF">PYM288_LOCUS21904</name>
    <name evidence="2" type="ORF">RFH988_LOCUS16838</name>
    <name evidence="4" type="ORF">SEV965_LOCUS23251</name>
</gene>
<evidence type="ECO:0000313" key="4">
    <source>
        <dbReference type="EMBL" id="CAF1241590.1"/>
    </source>
</evidence>
<evidence type="ECO:0000313" key="7">
    <source>
        <dbReference type="EMBL" id="CAF3788510.1"/>
    </source>
</evidence>
<dbReference type="EMBL" id="CAJNOO010000875">
    <property type="protein sequence ID" value="CAF1053072.1"/>
    <property type="molecule type" value="Genomic_DNA"/>
</dbReference>
<dbReference type="Proteomes" id="UP000663889">
    <property type="component" value="Unassembled WGS sequence"/>
</dbReference>
<evidence type="ECO:0000313" key="10">
    <source>
        <dbReference type="Proteomes" id="UP000663882"/>
    </source>
</evidence>
<dbReference type="Proteomes" id="UP000663870">
    <property type="component" value="Unassembled WGS sequence"/>
</dbReference>
<feature type="transmembrane region" description="Helical" evidence="1">
    <location>
        <begin position="12"/>
        <end position="31"/>
    </location>
</feature>
<organism evidence="2 10">
    <name type="scientific">Rotaria sordida</name>
    <dbReference type="NCBI Taxonomy" id="392033"/>
    <lineage>
        <taxon>Eukaryota</taxon>
        <taxon>Metazoa</taxon>
        <taxon>Spiralia</taxon>
        <taxon>Gnathifera</taxon>
        <taxon>Rotifera</taxon>
        <taxon>Eurotatoria</taxon>
        <taxon>Bdelloidea</taxon>
        <taxon>Philodinida</taxon>
        <taxon>Philodinidae</taxon>
        <taxon>Rotaria</taxon>
    </lineage>
</organism>
<name>A0A814KN49_9BILA</name>
<dbReference type="EMBL" id="CAJNOH010000899">
    <property type="protein sequence ID" value="CAF1144831.1"/>
    <property type="molecule type" value="Genomic_DNA"/>
</dbReference>
<dbReference type="Proteomes" id="UP000663882">
    <property type="component" value="Unassembled WGS sequence"/>
</dbReference>
<dbReference type="Proteomes" id="UP000663823">
    <property type="component" value="Unassembled WGS sequence"/>
</dbReference>
<dbReference type="EMBL" id="CAJOBE010003297">
    <property type="protein sequence ID" value="CAF3872137.1"/>
    <property type="molecule type" value="Genomic_DNA"/>
</dbReference>
<dbReference type="EMBL" id="CAJNOL010001543">
    <property type="protein sequence ID" value="CAF1379272.1"/>
    <property type="molecule type" value="Genomic_DNA"/>
</dbReference>
<dbReference type="Proteomes" id="UP000663874">
    <property type="component" value="Unassembled WGS sequence"/>
</dbReference>
<evidence type="ECO:0000313" key="5">
    <source>
        <dbReference type="EMBL" id="CAF1379272.1"/>
    </source>
</evidence>
<comment type="caution">
    <text evidence="2">The sequence shown here is derived from an EMBL/GenBank/DDBJ whole genome shotgun (WGS) entry which is preliminary data.</text>
</comment>
<evidence type="ECO:0000313" key="2">
    <source>
        <dbReference type="EMBL" id="CAF1053072.1"/>
    </source>
</evidence>
<evidence type="ECO:0000313" key="3">
    <source>
        <dbReference type="EMBL" id="CAF1144831.1"/>
    </source>
</evidence>
<dbReference type="Proteomes" id="UP000663854">
    <property type="component" value="Unassembled WGS sequence"/>
</dbReference>
<protein>
    <submittedName>
        <fullName evidence="2">Uncharacterized protein</fullName>
    </submittedName>
</protein>
<dbReference type="EMBL" id="CAJNOL010001554">
    <property type="protein sequence ID" value="CAF1381331.1"/>
    <property type="molecule type" value="Genomic_DNA"/>
</dbReference>
<keyword evidence="1" id="KW-0812">Transmembrane</keyword>
<dbReference type="OrthoDB" id="9971106at2759"/>
<accession>A0A814KN49</accession>
<reference evidence="2" key="1">
    <citation type="submission" date="2021-02" db="EMBL/GenBank/DDBJ databases">
        <authorList>
            <person name="Nowell W R."/>
        </authorList>
    </citation>
    <scope>NUCLEOTIDE SEQUENCE</scope>
</reference>
<evidence type="ECO:0000313" key="8">
    <source>
        <dbReference type="EMBL" id="CAF3872137.1"/>
    </source>
</evidence>
<keyword evidence="9" id="KW-1185">Reference proteome</keyword>
<evidence type="ECO:0000313" key="9">
    <source>
        <dbReference type="Proteomes" id="UP000663870"/>
    </source>
</evidence>
<keyword evidence="1" id="KW-0472">Membrane</keyword>